<reference evidence="4 5" key="1">
    <citation type="submission" date="2013-07" db="EMBL/GenBank/DDBJ databases">
        <title>The Genome Sequence of Cryptococcus heveanensis BCC8398.</title>
        <authorList>
            <consortium name="The Broad Institute Genome Sequencing Platform"/>
            <person name="Cuomo C."/>
            <person name="Litvintseva A."/>
            <person name="Chen Y."/>
            <person name="Heitman J."/>
            <person name="Sun S."/>
            <person name="Springer D."/>
            <person name="Dromer F."/>
            <person name="Young S.K."/>
            <person name="Zeng Q."/>
            <person name="Gargeya S."/>
            <person name="Fitzgerald M."/>
            <person name="Abouelleil A."/>
            <person name="Alvarado L."/>
            <person name="Berlin A.M."/>
            <person name="Chapman S.B."/>
            <person name="Dewar J."/>
            <person name="Goldberg J."/>
            <person name="Griggs A."/>
            <person name="Gujja S."/>
            <person name="Hansen M."/>
            <person name="Howarth C."/>
            <person name="Imamovic A."/>
            <person name="Larimer J."/>
            <person name="McCowan C."/>
            <person name="Murphy C."/>
            <person name="Pearson M."/>
            <person name="Priest M."/>
            <person name="Roberts A."/>
            <person name="Saif S."/>
            <person name="Shea T."/>
            <person name="Sykes S."/>
            <person name="Wortman J."/>
            <person name="Nusbaum C."/>
            <person name="Birren B."/>
        </authorList>
    </citation>
    <scope>NUCLEOTIDE SEQUENCE [LARGE SCALE GENOMIC DNA]</scope>
    <source>
        <strain evidence="4 5">BCC8398</strain>
    </source>
</reference>
<dbReference type="Gene3D" id="1.10.555.10">
    <property type="entry name" value="Rho GTPase activation protein"/>
    <property type="match status" value="1"/>
</dbReference>
<dbReference type="OrthoDB" id="3196451at2759"/>
<dbReference type="Proteomes" id="UP000092666">
    <property type="component" value="Unassembled WGS sequence"/>
</dbReference>
<reference evidence="5" key="2">
    <citation type="submission" date="2013-12" db="EMBL/GenBank/DDBJ databases">
        <title>Evolution of pathogenesis and genome organization in the Tremellales.</title>
        <authorList>
            <person name="Cuomo C."/>
            <person name="Litvintseva A."/>
            <person name="Heitman J."/>
            <person name="Chen Y."/>
            <person name="Sun S."/>
            <person name="Springer D."/>
            <person name="Dromer F."/>
            <person name="Young S."/>
            <person name="Zeng Q."/>
            <person name="Chapman S."/>
            <person name="Gujja S."/>
            <person name="Saif S."/>
            <person name="Birren B."/>
        </authorList>
    </citation>
    <scope>NUCLEOTIDE SEQUENCE [LARGE SCALE GENOMIC DNA]</scope>
    <source>
        <strain evidence="5">BCC8398</strain>
    </source>
</reference>
<accession>A0A1B9H407</accession>
<sequence>MVSARPSPTPAKGRIPYPTAATYTPGDANASPAYLGASEPIRKTTSRDSDRERRTQGLKTWWKGFRDHEKEEEEAQAAAGPGVFGVPLAESIEYASVQVSTNGPDGSLYVWGVIPVVVAKCGLYLKENATTVEGTFRISGSAKRMRELQAIFDSPPKYGKKIDWKTLPYTTHDVATIFRRFLTQMPESIIPFDFYNDFRNVMSAYASGESSEEDTIAQFKSLIQALPRINLYLLLYVLDLLSVFARRSDQNLMTAPNLALIFQPGIISHPLHAMRPKEHVLSQQVLEFLIQHQDHFLLGMELKPKTKKRKEKAPAPKPPPLVKADSDMMIPSESDDEVPEGGYYVFEGPTRPTSPPEPTSPASASSQPPPTIDASLLPSPPVRTKAPPDLMEMSESDDEAPPGGYEVRTGNPRAALLARAHARAAQISEGAGGQASGSSSGLARRKTVPSRRPGEFMRIRRTAKEAP</sequence>
<keyword evidence="5" id="KW-1185">Reference proteome</keyword>
<dbReference type="STRING" id="1296120.A0A1B9H407"/>
<feature type="domain" description="Rho-GAP" evidence="3">
    <location>
        <begin position="86"/>
        <end position="297"/>
    </location>
</feature>
<dbReference type="PROSITE" id="PS50238">
    <property type="entry name" value="RHOGAP"/>
    <property type="match status" value="1"/>
</dbReference>
<feature type="compositionally biased region" description="Low complexity" evidence="2">
    <location>
        <begin position="413"/>
        <end position="429"/>
    </location>
</feature>
<protein>
    <submittedName>
        <fullName evidence="4">Rho GTPase activator</fullName>
    </submittedName>
</protein>
<evidence type="ECO:0000256" key="1">
    <source>
        <dbReference type="ARBA" id="ARBA00022468"/>
    </source>
</evidence>
<proteinExistence type="predicted"/>
<dbReference type="InterPro" id="IPR051025">
    <property type="entry name" value="RhoGAP"/>
</dbReference>
<evidence type="ECO:0000256" key="2">
    <source>
        <dbReference type="SAM" id="MobiDB-lite"/>
    </source>
</evidence>
<dbReference type="SUPFAM" id="SSF48350">
    <property type="entry name" value="GTPase activation domain, GAP"/>
    <property type="match status" value="1"/>
</dbReference>
<organism evidence="4 5">
    <name type="scientific">Kwoniella heveanensis BCC8398</name>
    <dbReference type="NCBI Taxonomy" id="1296120"/>
    <lineage>
        <taxon>Eukaryota</taxon>
        <taxon>Fungi</taxon>
        <taxon>Dikarya</taxon>
        <taxon>Basidiomycota</taxon>
        <taxon>Agaricomycotina</taxon>
        <taxon>Tremellomycetes</taxon>
        <taxon>Tremellales</taxon>
        <taxon>Cryptococcaceae</taxon>
        <taxon>Kwoniella</taxon>
    </lineage>
</organism>
<dbReference type="GO" id="GO:0005096">
    <property type="term" value="F:GTPase activator activity"/>
    <property type="evidence" value="ECO:0007669"/>
    <property type="project" value="UniProtKB-KW"/>
</dbReference>
<dbReference type="SMART" id="SM00324">
    <property type="entry name" value="RhoGAP"/>
    <property type="match status" value="1"/>
</dbReference>
<feature type="region of interest" description="Disordered" evidence="2">
    <location>
        <begin position="304"/>
        <end position="467"/>
    </location>
</feature>
<name>A0A1B9H407_9TREE</name>
<dbReference type="Pfam" id="PF00620">
    <property type="entry name" value="RhoGAP"/>
    <property type="match status" value="1"/>
</dbReference>
<keyword evidence="1" id="KW-0343">GTPase activation</keyword>
<dbReference type="InterPro" id="IPR008936">
    <property type="entry name" value="Rho_GTPase_activation_prot"/>
</dbReference>
<dbReference type="AlphaFoldDB" id="A0A1B9H407"/>
<gene>
    <name evidence="4" type="ORF">I316_00214</name>
</gene>
<evidence type="ECO:0000259" key="3">
    <source>
        <dbReference type="PROSITE" id="PS50238"/>
    </source>
</evidence>
<dbReference type="GO" id="GO:0060237">
    <property type="term" value="P:regulation of fungal-type cell wall organization"/>
    <property type="evidence" value="ECO:0007669"/>
    <property type="project" value="TreeGrafter"/>
</dbReference>
<dbReference type="GO" id="GO:0007165">
    <property type="term" value="P:signal transduction"/>
    <property type="evidence" value="ECO:0007669"/>
    <property type="project" value="InterPro"/>
</dbReference>
<dbReference type="InterPro" id="IPR000198">
    <property type="entry name" value="RhoGAP_dom"/>
</dbReference>
<evidence type="ECO:0000313" key="5">
    <source>
        <dbReference type="Proteomes" id="UP000092666"/>
    </source>
</evidence>
<feature type="compositionally biased region" description="Basic and acidic residues" evidence="2">
    <location>
        <begin position="40"/>
        <end position="55"/>
    </location>
</feature>
<feature type="region of interest" description="Disordered" evidence="2">
    <location>
        <begin position="1"/>
        <end position="55"/>
    </location>
</feature>
<evidence type="ECO:0000313" key="4">
    <source>
        <dbReference type="EMBL" id="OCF37990.1"/>
    </source>
</evidence>
<dbReference type="GO" id="GO:0005938">
    <property type="term" value="C:cell cortex"/>
    <property type="evidence" value="ECO:0007669"/>
    <property type="project" value="TreeGrafter"/>
</dbReference>
<dbReference type="EMBL" id="KI669492">
    <property type="protein sequence ID" value="OCF37990.1"/>
    <property type="molecule type" value="Genomic_DNA"/>
</dbReference>
<dbReference type="PANTHER" id="PTHR15228:SF25">
    <property type="entry name" value="F-BAR DOMAIN-CONTAINING PROTEIN"/>
    <property type="match status" value="1"/>
</dbReference>
<dbReference type="PANTHER" id="PTHR15228">
    <property type="entry name" value="SPERMATHECAL PHYSIOLOGY VARIANT"/>
    <property type="match status" value="1"/>
</dbReference>
<feature type="compositionally biased region" description="Basic and acidic residues" evidence="2">
    <location>
        <begin position="452"/>
        <end position="467"/>
    </location>
</feature>